<feature type="site" description="Important for substrate specificity" evidence="5">
    <location>
        <position position="28"/>
    </location>
</feature>
<comment type="similarity">
    <text evidence="5">Belongs to the Maf family. YceF subfamily.</text>
</comment>
<dbReference type="Pfam" id="PF02545">
    <property type="entry name" value="Maf"/>
    <property type="match status" value="1"/>
</dbReference>
<comment type="caution">
    <text evidence="5">Lacks conserved residue(s) required for the propagation of feature annotation.</text>
</comment>
<protein>
    <recommendedName>
        <fullName evidence="5">7-methyl-GTP pyrophosphatase</fullName>
        <shortName evidence="5">m(7)GTP pyrophosphatase</shortName>
        <ecNumber evidence="5">3.6.1.-</ecNumber>
    </recommendedName>
</protein>
<evidence type="ECO:0000256" key="4">
    <source>
        <dbReference type="ARBA" id="ARBA00023080"/>
    </source>
</evidence>
<dbReference type="InterPro" id="IPR003697">
    <property type="entry name" value="Maf-like"/>
</dbReference>
<dbReference type="PATRIC" id="fig|1172194.4.peg.3064"/>
<dbReference type="Gene3D" id="3.90.950.10">
    <property type="match status" value="1"/>
</dbReference>
<dbReference type="HAMAP" id="MF_00528">
    <property type="entry name" value="Maf"/>
    <property type="match status" value="1"/>
</dbReference>
<dbReference type="SUPFAM" id="SSF52972">
    <property type="entry name" value="ITPase-like"/>
    <property type="match status" value="1"/>
</dbReference>
<feature type="site" description="Important for substrate specificity" evidence="5">
    <location>
        <position position="86"/>
    </location>
</feature>
<dbReference type="AlphaFoldDB" id="I8T6M7"/>
<comment type="subcellular location">
    <subcellularLocation>
        <location evidence="1 5">Cytoplasm</location>
    </subcellularLocation>
</comment>
<evidence type="ECO:0000256" key="1">
    <source>
        <dbReference type="ARBA" id="ARBA00004496"/>
    </source>
</evidence>
<dbReference type="PANTHER" id="PTHR43213">
    <property type="entry name" value="BIFUNCTIONAL DTTP/UTP PYROPHOSPHATASE/METHYLTRANSFERASE PROTEIN-RELATED"/>
    <property type="match status" value="1"/>
</dbReference>
<dbReference type="GO" id="GO:0009117">
    <property type="term" value="P:nucleotide metabolic process"/>
    <property type="evidence" value="ECO:0007669"/>
    <property type="project" value="UniProtKB-KW"/>
</dbReference>
<dbReference type="EMBL" id="AKGD01000002">
    <property type="protein sequence ID" value="EIT69580.1"/>
    <property type="molecule type" value="Genomic_DNA"/>
</dbReference>
<gene>
    <name evidence="6" type="ORF">WQQ_31620</name>
</gene>
<evidence type="ECO:0000313" key="7">
    <source>
        <dbReference type="Proteomes" id="UP000003704"/>
    </source>
</evidence>
<evidence type="ECO:0000256" key="2">
    <source>
        <dbReference type="ARBA" id="ARBA00022490"/>
    </source>
</evidence>
<dbReference type="EC" id="3.6.1.-" evidence="5"/>
<evidence type="ECO:0000256" key="3">
    <source>
        <dbReference type="ARBA" id="ARBA00022801"/>
    </source>
</evidence>
<dbReference type="OrthoDB" id="9813694at2"/>
<dbReference type="PANTHER" id="PTHR43213:SF10">
    <property type="entry name" value="7-METHYL-GTP PYROPHOSPHATASE"/>
    <property type="match status" value="1"/>
</dbReference>
<comment type="cofactor">
    <cofactor evidence="5">
        <name>a divalent metal cation</name>
        <dbReference type="ChEBI" id="CHEBI:60240"/>
    </cofactor>
</comment>
<dbReference type="GO" id="GO:0047429">
    <property type="term" value="F:nucleoside triphosphate diphosphatase activity"/>
    <property type="evidence" value="ECO:0007669"/>
    <property type="project" value="InterPro"/>
</dbReference>
<keyword evidence="4 5" id="KW-0546">Nucleotide metabolism</keyword>
<dbReference type="GO" id="GO:0005737">
    <property type="term" value="C:cytoplasm"/>
    <property type="evidence" value="ECO:0007669"/>
    <property type="project" value="UniProtKB-SubCell"/>
</dbReference>
<comment type="caution">
    <text evidence="6">The sequence shown here is derived from an EMBL/GenBank/DDBJ whole genome shotgun (WGS) entry which is preliminary data.</text>
</comment>
<dbReference type="CDD" id="cd00555">
    <property type="entry name" value="Maf"/>
    <property type="match status" value="1"/>
</dbReference>
<evidence type="ECO:0000313" key="6">
    <source>
        <dbReference type="EMBL" id="EIT69580.1"/>
    </source>
</evidence>
<dbReference type="NCBIfam" id="TIGR00172">
    <property type="entry name" value="maf"/>
    <property type="match status" value="1"/>
</dbReference>
<proteinExistence type="inferred from homology"/>
<feature type="site" description="Important for substrate specificity" evidence="5">
    <location>
        <position position="168"/>
    </location>
</feature>
<comment type="function">
    <text evidence="5">Nucleoside triphosphate pyrophosphatase that hydrolyzes 7-methyl-GTP (m(7)GTP). May have a dual role in cell division arrest and in preventing the incorporation of modified nucleotides into cellular nucleic acids.</text>
</comment>
<dbReference type="STRING" id="1172194.WQQ_31620"/>
<name>I8T6M7_9GAMM</name>
<keyword evidence="7" id="KW-1185">Reference proteome</keyword>
<evidence type="ECO:0000256" key="5">
    <source>
        <dbReference type="HAMAP-Rule" id="MF_00528"/>
    </source>
</evidence>
<reference evidence="6 7" key="1">
    <citation type="journal article" date="2012" name="J. Bacteriol.">
        <title>Genome Sequence of n-Alkane-Degrading Hydrocarboniphaga effusa Strain AP103T (ATCC BAA-332T).</title>
        <authorList>
            <person name="Chang H.K."/>
            <person name="Zylstra G.J."/>
            <person name="Chae J.C."/>
        </authorList>
    </citation>
    <scope>NUCLEOTIDE SEQUENCE [LARGE SCALE GENOMIC DNA]</scope>
    <source>
        <strain evidence="6 7">AP103</strain>
    </source>
</reference>
<sequence length="206" mass="21912">MASPYTLSKASVAIGADSPLVLASTSRYRAELLRRFGVPFVQEAPEVDEDELPGEAPEARARRLASLKARAVAERHPRQWVLGSDQVAYCGGQILHKPGSPEANIEQLLALSGREAGFATAIALVSGATELIAVDLTVVQFRKLSRDEAERYVAAEPAHDCAGGFKVEGLGISLFESVRNDDPTALVGLPLITLRRLLAEAGSAVP</sequence>
<dbReference type="Proteomes" id="UP000003704">
    <property type="component" value="Unassembled WGS sequence"/>
</dbReference>
<dbReference type="PIRSF" id="PIRSF006305">
    <property type="entry name" value="Maf"/>
    <property type="match status" value="1"/>
</dbReference>
<dbReference type="RefSeq" id="WP_007186101.1">
    <property type="nucleotide sequence ID" value="NZ_AKGD01000002.1"/>
</dbReference>
<dbReference type="InterPro" id="IPR029001">
    <property type="entry name" value="ITPase-like_fam"/>
</dbReference>
<keyword evidence="2 5" id="KW-0963">Cytoplasm</keyword>
<keyword evidence="3 5" id="KW-0378">Hydrolase</keyword>
<organism evidence="6 7">
    <name type="scientific">Hydrocarboniphaga effusa AP103</name>
    <dbReference type="NCBI Taxonomy" id="1172194"/>
    <lineage>
        <taxon>Bacteria</taxon>
        <taxon>Pseudomonadati</taxon>
        <taxon>Pseudomonadota</taxon>
        <taxon>Gammaproteobacteria</taxon>
        <taxon>Nevskiales</taxon>
        <taxon>Nevskiaceae</taxon>
        <taxon>Hydrocarboniphaga</taxon>
    </lineage>
</organism>
<comment type="catalytic activity">
    <reaction evidence="5">
        <text>N(7)-methyl-GTP + H2O = N(7)-methyl-GMP + diphosphate + H(+)</text>
        <dbReference type="Rhea" id="RHEA:58744"/>
        <dbReference type="ChEBI" id="CHEBI:15377"/>
        <dbReference type="ChEBI" id="CHEBI:15378"/>
        <dbReference type="ChEBI" id="CHEBI:33019"/>
        <dbReference type="ChEBI" id="CHEBI:58285"/>
        <dbReference type="ChEBI" id="CHEBI:87133"/>
    </reaction>
</comment>
<feature type="active site" description="Proton acceptor" evidence="5">
    <location>
        <position position="85"/>
    </location>
</feature>
<accession>I8T6M7</accession>